<keyword evidence="3 8" id="KW-0349">Heme</keyword>
<dbReference type="InterPro" id="IPR036396">
    <property type="entry name" value="Cyt_P450_sf"/>
</dbReference>
<keyword evidence="5 9" id="KW-0560">Oxidoreductase</keyword>
<keyword evidence="10" id="KW-0812">Transmembrane</keyword>
<evidence type="ECO:0000256" key="6">
    <source>
        <dbReference type="ARBA" id="ARBA00023004"/>
    </source>
</evidence>
<dbReference type="PRINTS" id="PR00463">
    <property type="entry name" value="EP450I"/>
</dbReference>
<evidence type="ECO:0000313" key="12">
    <source>
        <dbReference type="Proteomes" id="UP001147746"/>
    </source>
</evidence>
<dbReference type="FunFam" id="1.10.630.10:FF:000050">
    <property type="entry name" value="Cytochrome P450 monooxygenase"/>
    <property type="match status" value="1"/>
</dbReference>
<comment type="caution">
    <text evidence="11">The sequence shown here is derived from an EMBL/GenBank/DDBJ whole genome shotgun (WGS) entry which is preliminary data.</text>
</comment>
<keyword evidence="10" id="KW-0472">Membrane</keyword>
<dbReference type="GO" id="GO:0005506">
    <property type="term" value="F:iron ion binding"/>
    <property type="evidence" value="ECO:0007669"/>
    <property type="project" value="InterPro"/>
</dbReference>
<comment type="similarity">
    <text evidence="2 9">Belongs to the cytochrome P450 family.</text>
</comment>
<keyword evidence="10" id="KW-1133">Transmembrane helix</keyword>
<feature type="binding site" description="axial binding residue" evidence="8">
    <location>
        <position position="460"/>
    </location>
    <ligand>
        <name>heme</name>
        <dbReference type="ChEBI" id="CHEBI:30413"/>
    </ligand>
    <ligandPart>
        <name>Fe</name>
        <dbReference type="ChEBI" id="CHEBI:18248"/>
    </ligandPart>
</feature>
<feature type="transmembrane region" description="Helical" evidence="10">
    <location>
        <begin position="14"/>
        <end position="35"/>
    </location>
</feature>
<dbReference type="EMBL" id="JAPZBO010000005">
    <property type="protein sequence ID" value="KAJ5315081.1"/>
    <property type="molecule type" value="Genomic_DNA"/>
</dbReference>
<dbReference type="CDD" id="cd11060">
    <property type="entry name" value="CYP57A1-like"/>
    <property type="match status" value="1"/>
</dbReference>
<evidence type="ECO:0000313" key="11">
    <source>
        <dbReference type="EMBL" id="KAJ5315081.1"/>
    </source>
</evidence>
<dbReference type="PANTHER" id="PTHR24305">
    <property type="entry name" value="CYTOCHROME P450"/>
    <property type="match status" value="1"/>
</dbReference>
<dbReference type="InterPro" id="IPR050121">
    <property type="entry name" value="Cytochrome_P450_monoxygenase"/>
</dbReference>
<dbReference type="InterPro" id="IPR001128">
    <property type="entry name" value="Cyt_P450"/>
</dbReference>
<protein>
    <submittedName>
        <fullName evidence="11">Cytochrome P450</fullName>
    </submittedName>
</protein>
<accession>A0A9W9U3J0</accession>
<dbReference type="GO" id="GO:0016705">
    <property type="term" value="F:oxidoreductase activity, acting on paired donors, with incorporation or reduction of molecular oxygen"/>
    <property type="evidence" value="ECO:0007669"/>
    <property type="project" value="InterPro"/>
</dbReference>
<dbReference type="InterPro" id="IPR017972">
    <property type="entry name" value="Cyt_P450_CS"/>
</dbReference>
<evidence type="ECO:0000256" key="10">
    <source>
        <dbReference type="SAM" id="Phobius"/>
    </source>
</evidence>
<keyword evidence="4 8" id="KW-0479">Metal-binding</keyword>
<dbReference type="PANTHER" id="PTHR24305:SF232">
    <property type="entry name" value="P450, PUTATIVE (EUROFUNG)-RELATED"/>
    <property type="match status" value="1"/>
</dbReference>
<reference evidence="11" key="2">
    <citation type="journal article" date="2023" name="IMA Fungus">
        <title>Comparative genomic study of the Penicillium genus elucidates a diverse pangenome and 15 lateral gene transfer events.</title>
        <authorList>
            <person name="Petersen C."/>
            <person name="Sorensen T."/>
            <person name="Nielsen M.R."/>
            <person name="Sondergaard T.E."/>
            <person name="Sorensen J.L."/>
            <person name="Fitzpatrick D.A."/>
            <person name="Frisvad J.C."/>
            <person name="Nielsen K.L."/>
        </authorList>
    </citation>
    <scope>NUCLEOTIDE SEQUENCE</scope>
    <source>
        <strain evidence="11">IBT 21472</strain>
    </source>
</reference>
<organism evidence="11 12">
    <name type="scientific">Penicillium atrosanguineum</name>
    <dbReference type="NCBI Taxonomy" id="1132637"/>
    <lineage>
        <taxon>Eukaryota</taxon>
        <taxon>Fungi</taxon>
        <taxon>Dikarya</taxon>
        <taxon>Ascomycota</taxon>
        <taxon>Pezizomycotina</taxon>
        <taxon>Eurotiomycetes</taxon>
        <taxon>Eurotiomycetidae</taxon>
        <taxon>Eurotiales</taxon>
        <taxon>Aspergillaceae</taxon>
        <taxon>Penicillium</taxon>
    </lineage>
</organism>
<comment type="cofactor">
    <cofactor evidence="1 8">
        <name>heme</name>
        <dbReference type="ChEBI" id="CHEBI:30413"/>
    </cofactor>
</comment>
<evidence type="ECO:0000256" key="8">
    <source>
        <dbReference type="PIRSR" id="PIRSR602401-1"/>
    </source>
</evidence>
<evidence type="ECO:0000256" key="5">
    <source>
        <dbReference type="ARBA" id="ARBA00023002"/>
    </source>
</evidence>
<proteinExistence type="inferred from homology"/>
<dbReference type="PROSITE" id="PS00086">
    <property type="entry name" value="CYTOCHROME_P450"/>
    <property type="match status" value="1"/>
</dbReference>
<keyword evidence="12" id="KW-1185">Reference proteome</keyword>
<dbReference type="GO" id="GO:0043386">
    <property type="term" value="P:mycotoxin biosynthetic process"/>
    <property type="evidence" value="ECO:0007669"/>
    <property type="project" value="UniProtKB-ARBA"/>
</dbReference>
<evidence type="ECO:0000256" key="9">
    <source>
        <dbReference type="RuleBase" id="RU000461"/>
    </source>
</evidence>
<keyword evidence="7 9" id="KW-0503">Monooxygenase</keyword>
<dbReference type="Pfam" id="PF00067">
    <property type="entry name" value="p450"/>
    <property type="match status" value="1"/>
</dbReference>
<dbReference type="InterPro" id="IPR002401">
    <property type="entry name" value="Cyt_P450_E_grp-I"/>
</dbReference>
<dbReference type="GO" id="GO:0020037">
    <property type="term" value="F:heme binding"/>
    <property type="evidence" value="ECO:0007669"/>
    <property type="project" value="InterPro"/>
</dbReference>
<evidence type="ECO:0000256" key="2">
    <source>
        <dbReference type="ARBA" id="ARBA00010617"/>
    </source>
</evidence>
<evidence type="ECO:0000256" key="3">
    <source>
        <dbReference type="ARBA" id="ARBA00022617"/>
    </source>
</evidence>
<dbReference type="PRINTS" id="PR00385">
    <property type="entry name" value="P450"/>
</dbReference>
<sequence length="513" mass="58286">MGLLLTLQDQQNDWISTLVFIVAFSIGISSIATALRPGLRSIPGPTVARFSSLYRPWKISKGDAPDFYRSLHKKYGPIVRTGPNTVDISDPRSLPIIYGISSKFVKSAFYDVFNPFFEDKVMPSLFSVRDPAAHQALRRPVAQKFSMSSIKSLEPFADECSKIFFNAMKDFEGQNIDLGAWLQWYAFDVIGAITFQRRFGFMEKREDVLGMIAGLDDGLRYASVVSQIPRLHHWFMGNIRVATFMAAQPFVKMPDPLRTMVQKFTQECIDDYDRETPGKHGDRPDFLAWLRGEEAKGRPMSNRDMMNHLSNNLLAGSDTTAISLRAIIYYLVQNGKVYMRLQKEIDDADKAGKLSDYVTYAECLELPYLQAAMKEAMRCHPGVSFPLERVVPEGGTVLCGVPLSAGTIVGMNPAVVHHDKTIFGDDAEAFRPERWINSSQEQIKLMDRHLMTFGNGSRTCIGKNISIMEMGKLIPQLMRHFEIEWASDQPEWRVETFWFAKQRGLTCRLRSRR</sequence>
<evidence type="ECO:0000256" key="7">
    <source>
        <dbReference type="ARBA" id="ARBA00023033"/>
    </source>
</evidence>
<gene>
    <name evidence="11" type="ORF">N7476_005388</name>
</gene>
<dbReference type="AlphaFoldDB" id="A0A9W9U3J0"/>
<dbReference type="GO" id="GO:0004497">
    <property type="term" value="F:monooxygenase activity"/>
    <property type="evidence" value="ECO:0007669"/>
    <property type="project" value="UniProtKB-KW"/>
</dbReference>
<reference evidence="11" key="1">
    <citation type="submission" date="2022-12" db="EMBL/GenBank/DDBJ databases">
        <authorList>
            <person name="Petersen C."/>
        </authorList>
    </citation>
    <scope>NUCLEOTIDE SEQUENCE</scope>
    <source>
        <strain evidence="11">IBT 21472</strain>
    </source>
</reference>
<keyword evidence="6 8" id="KW-0408">Iron</keyword>
<dbReference type="Proteomes" id="UP001147746">
    <property type="component" value="Unassembled WGS sequence"/>
</dbReference>
<dbReference type="Gene3D" id="1.10.630.10">
    <property type="entry name" value="Cytochrome P450"/>
    <property type="match status" value="1"/>
</dbReference>
<evidence type="ECO:0000256" key="4">
    <source>
        <dbReference type="ARBA" id="ARBA00022723"/>
    </source>
</evidence>
<evidence type="ECO:0000256" key="1">
    <source>
        <dbReference type="ARBA" id="ARBA00001971"/>
    </source>
</evidence>
<dbReference type="SUPFAM" id="SSF48264">
    <property type="entry name" value="Cytochrome P450"/>
    <property type="match status" value="1"/>
</dbReference>
<name>A0A9W9U3J0_9EURO</name>